<dbReference type="RefSeq" id="WP_111195677.1">
    <property type="nucleotide sequence ID" value="NZ_QKVK01000001.1"/>
</dbReference>
<dbReference type="Gene3D" id="3.90.1300.10">
    <property type="entry name" value="Amidase signature (AS) domain"/>
    <property type="match status" value="1"/>
</dbReference>
<keyword evidence="4" id="KW-1185">Reference proteome</keyword>
<reference evidence="4" key="1">
    <citation type="submission" date="2018-06" db="EMBL/GenBank/DDBJ databases">
        <title>Aestuariibacter litoralis strain KCTC 52945T.</title>
        <authorList>
            <person name="Li X."/>
            <person name="Salam N."/>
            <person name="Li J.-L."/>
            <person name="Chen Y.-M."/>
            <person name="Yang Z.-W."/>
            <person name="Zhang L.-Y."/>
            <person name="Han M.-X."/>
            <person name="Xiao M."/>
            <person name="Li W.-J."/>
        </authorList>
    </citation>
    <scope>NUCLEOTIDE SEQUENCE [LARGE SCALE GENOMIC DNA]</scope>
    <source>
        <strain evidence="4">KCTC 52945</strain>
    </source>
</reference>
<protein>
    <submittedName>
        <fullName evidence="3">Amidase</fullName>
    </submittedName>
</protein>
<dbReference type="Pfam" id="PF01425">
    <property type="entry name" value="Amidase"/>
    <property type="match status" value="1"/>
</dbReference>
<evidence type="ECO:0000256" key="1">
    <source>
        <dbReference type="ARBA" id="ARBA00009199"/>
    </source>
</evidence>
<dbReference type="InterPro" id="IPR023631">
    <property type="entry name" value="Amidase_dom"/>
</dbReference>
<dbReference type="Proteomes" id="UP000248795">
    <property type="component" value="Unassembled WGS sequence"/>
</dbReference>
<dbReference type="SUPFAM" id="SSF75304">
    <property type="entry name" value="Amidase signature (AS) enzymes"/>
    <property type="match status" value="1"/>
</dbReference>
<dbReference type="NCBIfam" id="NF004815">
    <property type="entry name" value="PRK06169.1"/>
    <property type="match status" value="1"/>
</dbReference>
<feature type="domain" description="Amidase" evidence="2">
    <location>
        <begin position="25"/>
        <end position="447"/>
    </location>
</feature>
<dbReference type="GO" id="GO:0003824">
    <property type="term" value="F:catalytic activity"/>
    <property type="evidence" value="ECO:0007669"/>
    <property type="project" value="InterPro"/>
</dbReference>
<sequence length="467" mass="49739">MTDLHWKSAAKLVKGYAKKKFSPVEVTQACLAQIERHDKQLNAMVAVHAEEALAQARASEARWMKGTPQGPVDGVPTLIKDLLLVRGWPTLRGSLTVDRNQAWDQDAPSVARLRECGAVFLGAATTPEFGWKGVTDSPLTGITRNPWDVTKTPGGSSGGSSAAAAAGYAPLTLGTDGGGSIRIPAGFTGIFGLKPSFGRVPAYPLSPFGTVAHVGPMTRTVEDACLMMNVIAQPDARDWTSLPPDGTDYTAKLGKGVKGLKIAFSPTLGYVDVDPEIAQLVQDAVRVLEELGAEVEEVDPGFADPAACFRTLWWSGARALLGKLPEEKKALLDPALADVVAQSMAISLDEYQDAVKARGALGSQMRQFMEGFDLLVTPTLPIPAFEAGRLAPAAPDNTGKWVNWTPFSYPFNLTQQPAASVPCGFTATGLPAGLHLVGRMFDDRTVLDAAHAYEHATAWHKARPPGY</sequence>
<organism evidence="3 4">
    <name type="scientific">Aestuariivirga litoralis</name>
    <dbReference type="NCBI Taxonomy" id="2650924"/>
    <lineage>
        <taxon>Bacteria</taxon>
        <taxon>Pseudomonadati</taxon>
        <taxon>Pseudomonadota</taxon>
        <taxon>Alphaproteobacteria</taxon>
        <taxon>Hyphomicrobiales</taxon>
        <taxon>Aestuariivirgaceae</taxon>
        <taxon>Aestuariivirga</taxon>
    </lineage>
</organism>
<evidence type="ECO:0000313" key="3">
    <source>
        <dbReference type="EMBL" id="PZF78350.1"/>
    </source>
</evidence>
<comment type="similarity">
    <text evidence="1">Belongs to the amidase family.</text>
</comment>
<evidence type="ECO:0000259" key="2">
    <source>
        <dbReference type="Pfam" id="PF01425"/>
    </source>
</evidence>
<evidence type="ECO:0000313" key="4">
    <source>
        <dbReference type="Proteomes" id="UP000248795"/>
    </source>
</evidence>
<accession>A0A2W2B0C6</accession>
<dbReference type="PANTHER" id="PTHR11895:SF7">
    <property type="entry name" value="GLUTAMYL-TRNA(GLN) AMIDOTRANSFERASE SUBUNIT A, MITOCHONDRIAL"/>
    <property type="match status" value="1"/>
</dbReference>
<gene>
    <name evidence="3" type="ORF">DK847_00555</name>
</gene>
<dbReference type="EMBL" id="QKVK01000001">
    <property type="protein sequence ID" value="PZF78350.1"/>
    <property type="molecule type" value="Genomic_DNA"/>
</dbReference>
<dbReference type="AlphaFoldDB" id="A0A2W2B0C6"/>
<proteinExistence type="inferred from homology"/>
<dbReference type="InterPro" id="IPR000120">
    <property type="entry name" value="Amidase"/>
</dbReference>
<dbReference type="InterPro" id="IPR036928">
    <property type="entry name" value="AS_sf"/>
</dbReference>
<comment type="caution">
    <text evidence="3">The sequence shown here is derived from an EMBL/GenBank/DDBJ whole genome shotgun (WGS) entry which is preliminary data.</text>
</comment>
<dbReference type="PANTHER" id="PTHR11895">
    <property type="entry name" value="TRANSAMIDASE"/>
    <property type="match status" value="1"/>
</dbReference>
<name>A0A2W2B0C6_9HYPH</name>